<evidence type="ECO:0000256" key="1">
    <source>
        <dbReference type="SAM" id="MobiDB-lite"/>
    </source>
</evidence>
<organism evidence="2 3">
    <name type="scientific">Penicillium cf. viridicatum</name>
    <dbReference type="NCBI Taxonomy" id="2972119"/>
    <lineage>
        <taxon>Eukaryota</taxon>
        <taxon>Fungi</taxon>
        <taxon>Dikarya</taxon>
        <taxon>Ascomycota</taxon>
        <taxon>Pezizomycotina</taxon>
        <taxon>Eurotiomycetes</taxon>
        <taxon>Eurotiomycetidae</taxon>
        <taxon>Eurotiales</taxon>
        <taxon>Aspergillaceae</taxon>
        <taxon>Penicillium</taxon>
    </lineage>
</organism>
<gene>
    <name evidence="2" type="ORF">N7449_002159</name>
</gene>
<dbReference type="AlphaFoldDB" id="A0A9W9MUV8"/>
<protein>
    <submittedName>
        <fullName evidence="2">Uncharacterized protein</fullName>
    </submittedName>
</protein>
<evidence type="ECO:0000313" key="2">
    <source>
        <dbReference type="EMBL" id="KAJ5207780.1"/>
    </source>
</evidence>
<reference evidence="2" key="1">
    <citation type="submission" date="2022-11" db="EMBL/GenBank/DDBJ databases">
        <authorList>
            <person name="Petersen C."/>
        </authorList>
    </citation>
    <scope>NUCLEOTIDE SEQUENCE</scope>
    <source>
        <strain evidence="2">IBT 20477</strain>
    </source>
</reference>
<sequence>MPVSTRVSGKPTVYDRPSRVGERQGMCPPDARLAEKYSIHLATTHRLARWNLYHPDTRPGQSPQLPYYDTIEFDSNGNFIEPPPGVTSNMKPHMQ</sequence>
<feature type="compositionally biased region" description="Polar residues" evidence="1">
    <location>
        <begin position="86"/>
        <end position="95"/>
    </location>
</feature>
<feature type="region of interest" description="Disordered" evidence="1">
    <location>
        <begin position="76"/>
        <end position="95"/>
    </location>
</feature>
<evidence type="ECO:0000313" key="3">
    <source>
        <dbReference type="Proteomes" id="UP001150942"/>
    </source>
</evidence>
<dbReference type="EMBL" id="JAPQKQ010000002">
    <property type="protein sequence ID" value="KAJ5207780.1"/>
    <property type="molecule type" value="Genomic_DNA"/>
</dbReference>
<name>A0A9W9MUV8_9EURO</name>
<feature type="region of interest" description="Disordered" evidence="1">
    <location>
        <begin position="1"/>
        <end position="28"/>
    </location>
</feature>
<keyword evidence="3" id="KW-1185">Reference proteome</keyword>
<dbReference type="Proteomes" id="UP001150942">
    <property type="component" value="Unassembled WGS sequence"/>
</dbReference>
<proteinExistence type="predicted"/>
<accession>A0A9W9MUV8</accession>
<reference evidence="2" key="2">
    <citation type="journal article" date="2023" name="IMA Fungus">
        <title>Comparative genomic study of the Penicillium genus elucidates a diverse pangenome and 15 lateral gene transfer events.</title>
        <authorList>
            <person name="Petersen C."/>
            <person name="Sorensen T."/>
            <person name="Nielsen M.R."/>
            <person name="Sondergaard T.E."/>
            <person name="Sorensen J.L."/>
            <person name="Fitzpatrick D.A."/>
            <person name="Frisvad J.C."/>
            <person name="Nielsen K.L."/>
        </authorList>
    </citation>
    <scope>NUCLEOTIDE SEQUENCE</scope>
    <source>
        <strain evidence="2">IBT 20477</strain>
    </source>
</reference>
<comment type="caution">
    <text evidence="2">The sequence shown here is derived from an EMBL/GenBank/DDBJ whole genome shotgun (WGS) entry which is preliminary data.</text>
</comment>
<dbReference type="OrthoDB" id="4364904at2759"/>